<sequence>MEDLKLSKRIGIFLLAIITMIGALPIEVIAAGMDDRAANLVGDTTGSLVESNDQQYSEEKIKIAKLR</sequence>
<keyword evidence="1" id="KW-0812">Transmembrane</keyword>
<proteinExistence type="predicted"/>
<dbReference type="PATRIC" id="fig|997350.3.peg.604"/>
<reference evidence="2 3" key="1">
    <citation type="submission" date="2011-06" db="EMBL/GenBank/DDBJ databases">
        <authorList>
            <person name="Muzny D."/>
            <person name="Qin X."/>
            <person name="Deng J."/>
            <person name="Jiang H."/>
            <person name="Liu Y."/>
            <person name="Qu J."/>
            <person name="Song X.-Z."/>
            <person name="Zhang L."/>
            <person name="Thornton R."/>
            <person name="Coyle M."/>
            <person name="Francisco L."/>
            <person name="Jackson L."/>
            <person name="Javaid M."/>
            <person name="Korchina V."/>
            <person name="Kovar C."/>
            <person name="Mata R."/>
            <person name="Mathew T."/>
            <person name="Ngo R."/>
            <person name="Nguyen L."/>
            <person name="Nguyen N."/>
            <person name="Okwuonu G."/>
            <person name="Ongeri F."/>
            <person name="Pham C."/>
            <person name="Simmons D."/>
            <person name="Wilczek-Boney K."/>
            <person name="Hale W."/>
            <person name="Jakkamsetti A."/>
            <person name="Pham P."/>
            <person name="Ruth R."/>
            <person name="San Lucas F."/>
            <person name="Warren J."/>
            <person name="Zhang J."/>
            <person name="Zhao Z."/>
            <person name="Zhou C."/>
            <person name="Zhu D."/>
            <person name="Lee S."/>
            <person name="Bess C."/>
            <person name="Blankenburg K."/>
            <person name="Forbes L."/>
            <person name="Fu Q."/>
            <person name="Gubbala S."/>
            <person name="Hirani K."/>
            <person name="Jayaseelan J.C."/>
            <person name="Lara F."/>
            <person name="Munidasa M."/>
            <person name="Palculict T."/>
            <person name="Patil S."/>
            <person name="Pu L.-L."/>
            <person name="Saada N."/>
            <person name="Tang L."/>
            <person name="Weissenberger G."/>
            <person name="Zhu Y."/>
            <person name="Hemphill L."/>
            <person name="Shang Y."/>
            <person name="Youmans B."/>
            <person name="Ayvaz T."/>
            <person name="Ross M."/>
            <person name="Santibanez J."/>
            <person name="Aqrawi P."/>
            <person name="Gross S."/>
            <person name="Joshi V."/>
            <person name="Fowler G."/>
            <person name="Nazareth L."/>
            <person name="Reid J."/>
            <person name="Worley K."/>
            <person name="Petrosino J."/>
            <person name="Highlander S."/>
            <person name="Gibbs R."/>
        </authorList>
    </citation>
    <scope>NUCLEOTIDE SEQUENCE [LARGE SCALE GENOMIC DNA]</scope>
    <source>
        <strain evidence="2 3">ATCC 29427</strain>
    </source>
</reference>
<dbReference type="AlphaFoldDB" id="G4D2J8"/>
<keyword evidence="1" id="KW-1133">Transmembrane helix</keyword>
<gene>
    <name evidence="2" type="ORF">HMPREF9129_0628</name>
</gene>
<evidence type="ECO:0000313" key="3">
    <source>
        <dbReference type="Proteomes" id="UP000003422"/>
    </source>
</evidence>
<feature type="transmembrane region" description="Helical" evidence="1">
    <location>
        <begin position="12"/>
        <end position="33"/>
    </location>
</feature>
<evidence type="ECO:0000256" key="1">
    <source>
        <dbReference type="SAM" id="Phobius"/>
    </source>
</evidence>
<accession>G4D2J8</accession>
<protein>
    <submittedName>
        <fullName evidence="2">Nucleotide binding protein</fullName>
    </submittedName>
</protein>
<dbReference type="EMBL" id="AGBB01000054">
    <property type="protein sequence ID" value="EGY80250.1"/>
    <property type="molecule type" value="Genomic_DNA"/>
</dbReference>
<dbReference type="HOGENOM" id="CLU_2808662_0_0_9"/>
<keyword evidence="1" id="KW-0472">Membrane</keyword>
<keyword evidence="3" id="KW-1185">Reference proteome</keyword>
<name>G4D2J8_9FIRM</name>
<organism evidence="2 3">
    <name type="scientific">Peptoniphilus indolicus ATCC 29427</name>
    <dbReference type="NCBI Taxonomy" id="997350"/>
    <lineage>
        <taxon>Bacteria</taxon>
        <taxon>Bacillati</taxon>
        <taxon>Bacillota</taxon>
        <taxon>Tissierellia</taxon>
        <taxon>Tissierellales</taxon>
        <taxon>Peptoniphilaceae</taxon>
        <taxon>Peptoniphilus</taxon>
    </lineage>
</organism>
<evidence type="ECO:0000313" key="2">
    <source>
        <dbReference type="EMBL" id="EGY80250.1"/>
    </source>
</evidence>
<comment type="caution">
    <text evidence="2">The sequence shown here is derived from an EMBL/GenBank/DDBJ whole genome shotgun (WGS) entry which is preliminary data.</text>
</comment>
<dbReference type="Proteomes" id="UP000003422">
    <property type="component" value="Unassembled WGS sequence"/>
</dbReference>